<evidence type="ECO:0000256" key="3">
    <source>
        <dbReference type="ARBA" id="ARBA00022506"/>
    </source>
</evidence>
<evidence type="ECO:0000256" key="11">
    <source>
        <dbReference type="ARBA" id="ARBA00022879"/>
    </source>
</evidence>
<evidence type="ECO:0000256" key="10">
    <source>
        <dbReference type="ARBA" id="ARBA00022870"/>
    </source>
</evidence>
<evidence type="ECO:0000256" key="16">
    <source>
        <dbReference type="ARBA" id="ARBA00023180"/>
    </source>
</evidence>
<evidence type="ECO:0000256" key="17">
    <source>
        <dbReference type="ARBA" id="ARBA00023296"/>
    </source>
</evidence>
<comment type="similarity">
    <text evidence="1 18">Belongs to the paramyxoviruses fusion glycoprotein family.</text>
</comment>
<dbReference type="InterPro" id="IPR000776">
    <property type="entry name" value="Fusion_F0_Paramyxovir"/>
</dbReference>
<keyword evidence="7 18" id="KW-0812">Transmembrane</keyword>
<evidence type="ECO:0000256" key="18">
    <source>
        <dbReference type="RuleBase" id="RU003705"/>
    </source>
</evidence>
<comment type="subcellular location">
    <subcellularLocation>
        <location evidence="18">Virion membrane</location>
        <topology evidence="18">Single-pass type I membrane protein</topology>
    </subcellularLocation>
    <subcellularLocation>
        <location evidence="18">Host cell membrane</location>
        <topology evidence="18">Single-pass membrane protein</topology>
    </subcellularLocation>
</comment>
<keyword evidence="3" id="KW-1168">Fusion of virus membrane with host membrane</keyword>
<evidence type="ECO:0000256" key="2">
    <source>
        <dbReference type="ARBA" id="ARBA00016586"/>
    </source>
</evidence>
<keyword evidence="8" id="KW-0732">Signal</keyword>
<keyword evidence="15" id="KW-1015">Disulfide bond</keyword>
<keyword evidence="17" id="KW-1160">Virus entry into host cell</keyword>
<keyword evidence="4" id="KW-1032">Host cell membrane</keyword>
<evidence type="ECO:0000256" key="7">
    <source>
        <dbReference type="ARBA" id="ARBA00022692"/>
    </source>
</evidence>
<keyword evidence="6" id="KW-1162">Viral penetration into host cytoplasm</keyword>
<dbReference type="Gene3D" id="2.40.490.10">
    <property type="entry name" value="Newcastle disease virus like domain"/>
    <property type="match status" value="1"/>
</dbReference>
<feature type="transmembrane region" description="Helical" evidence="18">
    <location>
        <begin position="487"/>
        <end position="509"/>
    </location>
</feature>
<evidence type="ECO:0000256" key="6">
    <source>
        <dbReference type="ARBA" id="ARBA00022595"/>
    </source>
</evidence>
<comment type="subunit">
    <text evidence="18">Homotrimer of disulfide-linked F1-F2.</text>
</comment>
<evidence type="ECO:0000256" key="5">
    <source>
        <dbReference type="ARBA" id="ARBA00022521"/>
    </source>
</evidence>
<keyword evidence="12 18" id="KW-1133">Transmembrane helix</keyword>
<dbReference type="Gene3D" id="6.10.10.110">
    <property type="match status" value="1"/>
</dbReference>
<name>A0A1W5RRV5_9MONO</name>
<dbReference type="SUPFAM" id="SSF58069">
    <property type="entry name" value="Virus ectodomain"/>
    <property type="match status" value="1"/>
</dbReference>
<dbReference type="Pfam" id="PF00523">
    <property type="entry name" value="Fusion_gly"/>
    <property type="match status" value="1"/>
</dbReference>
<keyword evidence="9" id="KW-0946">Virion</keyword>
<reference evidence="19" key="1">
    <citation type="journal article" date="2017" name="Arch. Virol.">
        <title>A metagenomics study for the identification of respiratory viruses in mixed clinical specimens: an application of the iterative mapping approach.</title>
        <authorList>
            <person name="Gong Y.N."/>
            <person name="Yang S.L."/>
            <person name="Chen G.W."/>
            <person name="Chen Y.W."/>
            <person name="Huang Y.C."/>
            <person name="Ning H.C."/>
            <person name="Tsao K.C."/>
        </authorList>
    </citation>
    <scope>NUCLEOTIDE SEQUENCE</scope>
    <source>
        <strain evidence="19">TW-00007-2010</strain>
    </source>
</reference>
<evidence type="ECO:0000313" key="19">
    <source>
        <dbReference type="EMBL" id="AQX36830.1"/>
    </source>
</evidence>
<evidence type="ECO:0000256" key="12">
    <source>
        <dbReference type="ARBA" id="ARBA00022989"/>
    </source>
</evidence>
<dbReference type="Gene3D" id="2.60.40.1690">
    <property type="entry name" value="Head and neck region of the ectodomain of NDV fusion glycoprotein"/>
    <property type="match status" value="1"/>
</dbReference>
<keyword evidence="14 18" id="KW-0472">Membrane</keyword>
<dbReference type="Gene3D" id="1.10.287.2480">
    <property type="match status" value="1"/>
</dbReference>
<keyword evidence="13" id="KW-0175">Coiled coil</keyword>
<organism evidence="19">
    <name type="scientific">Human parainfluenza virus 4a</name>
    <dbReference type="NCBI Taxonomy" id="11224"/>
    <lineage>
        <taxon>Viruses</taxon>
        <taxon>Riboviria</taxon>
        <taxon>Orthornavirae</taxon>
        <taxon>Negarnaviricota</taxon>
        <taxon>Haploviricotina</taxon>
        <taxon>Monjiviricetes</taxon>
        <taxon>Mononegavirales</taxon>
        <taxon>Paramyxoviridae</taxon>
        <taxon>Rubulavirinae</taxon>
        <taxon>Orthorubulavirus</taxon>
        <taxon>Orthorubulavirus hominis</taxon>
        <taxon>Human orthorubulavirus 4</taxon>
    </lineage>
</organism>
<dbReference type="GO" id="GO:0019031">
    <property type="term" value="C:viral envelope"/>
    <property type="evidence" value="ECO:0007669"/>
    <property type="project" value="UniProtKB-KW"/>
</dbReference>
<evidence type="ECO:0000256" key="15">
    <source>
        <dbReference type="ARBA" id="ARBA00023157"/>
    </source>
</evidence>
<protein>
    <recommendedName>
        <fullName evidence="2 18">Fusion glycoprotein F0</fullName>
    </recommendedName>
</protein>
<sequence length="544" mass="59968">MGVKGSSLIMIGLLISPITNLDVTHLMNLGTVPTAIRSLVYYTYTKPSYLTVDLIPNLKNLDQNCNYSSLNYYNKTALSLIQPIADNINRLTKPITSSEVQSRFFGAVIGTIALGVATAAQVTAAIGLAKAQENAKLILTLKKAATETNEAVRDLANSNKIVVKMISAIQNQINTIIQPAIDQINCQIKDLQVANILNLYLTEITTVFHNQLTNPALESISIQALKSLLGSTLPEVLSKLDLNNISAASVMASGLIKGQIIAVDIPTMTLVLMVQIPSISPLRQAKIIDLTSITIHTNSQEVQAVVPARVLEIGSEILGFDGSVCQITKDTIFCPYNDAYVLPIQQKRCLQGQTRDCVFTPVAGTFPRRFLTTFGTIVANCRDLVCSCLRPPQIIYQPDENPVTIIDKDLCTTLTLDSITIEIQKSINSTFRREVVLESTQVRSLTPLDLSTDLNQYNQLLKSAEDHIQRSTDYLNSINPSIVNNNAIIILIILCILLILTVIICIIWLKYLTKEVKNVARNQRLNRDADLFQRIPSQIPMPRQ</sequence>
<keyword evidence="16" id="KW-0325">Glycoprotein</keyword>
<evidence type="ECO:0000256" key="9">
    <source>
        <dbReference type="ARBA" id="ARBA00022844"/>
    </source>
</evidence>
<keyword evidence="5" id="KW-1169">Fusion of virus membrane with host cell membrane</keyword>
<evidence type="ECO:0000256" key="8">
    <source>
        <dbReference type="ARBA" id="ARBA00022729"/>
    </source>
</evidence>
<dbReference type="EMBL" id="KY460515">
    <property type="protein sequence ID" value="AQX36830.1"/>
    <property type="molecule type" value="Viral_cRNA"/>
</dbReference>
<evidence type="ECO:0000256" key="4">
    <source>
        <dbReference type="ARBA" id="ARBA00022511"/>
    </source>
</evidence>
<dbReference type="GO" id="GO:0020002">
    <property type="term" value="C:host cell plasma membrane"/>
    <property type="evidence" value="ECO:0007669"/>
    <property type="project" value="UniProtKB-SubCell"/>
</dbReference>
<keyword evidence="11 18" id="KW-0261">Viral envelope protein</keyword>
<evidence type="ECO:0000256" key="14">
    <source>
        <dbReference type="ARBA" id="ARBA00023136"/>
    </source>
</evidence>
<proteinExistence type="inferred from homology"/>
<dbReference type="GO" id="GO:0055036">
    <property type="term" value="C:virion membrane"/>
    <property type="evidence" value="ECO:0007669"/>
    <property type="project" value="UniProtKB-SubCell"/>
</dbReference>
<dbReference type="GO" id="GO:0019064">
    <property type="term" value="P:fusion of virus membrane with host plasma membrane"/>
    <property type="evidence" value="ECO:0007669"/>
    <property type="project" value="UniProtKB-KW"/>
</dbReference>
<evidence type="ECO:0000256" key="13">
    <source>
        <dbReference type="ARBA" id="ARBA00023054"/>
    </source>
</evidence>
<accession>A0A1W5RRV5</accession>
<dbReference type="SUPFAM" id="SSF69922">
    <property type="entry name" value="Head and neck region of the ectodomain of NDV fusion glycoprotein"/>
    <property type="match status" value="1"/>
</dbReference>
<keyword evidence="10" id="KW-1043">Host membrane</keyword>
<reference evidence="19" key="2">
    <citation type="submission" date="2017-01" db="EMBL/GenBank/DDBJ databases">
        <authorList>
            <person name="Mah S.A."/>
            <person name="Swanson W.J."/>
            <person name="Moy G.W."/>
            <person name="Vacquier V.D."/>
        </authorList>
    </citation>
    <scope>NUCLEOTIDE SEQUENCE</scope>
    <source>
        <strain evidence="19">TW-00007-2010</strain>
    </source>
</reference>
<evidence type="ECO:0000256" key="1">
    <source>
        <dbReference type="ARBA" id="ARBA00008211"/>
    </source>
</evidence>
<dbReference type="GO" id="GO:0046718">
    <property type="term" value="P:symbiont entry into host cell"/>
    <property type="evidence" value="ECO:0007669"/>
    <property type="project" value="UniProtKB-KW"/>
</dbReference>